<proteinExistence type="predicted"/>
<comment type="subcellular location">
    <subcellularLocation>
        <location evidence="1">Membrane</location>
        <topology evidence="1">Single-pass membrane protein</topology>
    </subcellularLocation>
</comment>
<feature type="compositionally biased region" description="Gly residues" evidence="5">
    <location>
        <begin position="388"/>
        <end position="398"/>
    </location>
</feature>
<feature type="region of interest" description="Disordered" evidence="5">
    <location>
        <begin position="340"/>
        <end position="499"/>
    </location>
</feature>
<keyword evidence="8" id="KW-1185">Reference proteome</keyword>
<dbReference type="EMBL" id="JAQQWL010000002">
    <property type="protein sequence ID" value="KAK8087180.1"/>
    <property type="molecule type" value="Genomic_DNA"/>
</dbReference>
<keyword evidence="3 6" id="KW-1133">Transmembrane helix</keyword>
<dbReference type="Proteomes" id="UP001480595">
    <property type="component" value="Unassembled WGS sequence"/>
</dbReference>
<protein>
    <submittedName>
        <fullName evidence="7">Uncharacterized protein</fullName>
    </submittedName>
</protein>
<feature type="region of interest" description="Disordered" evidence="5">
    <location>
        <begin position="151"/>
        <end position="205"/>
    </location>
</feature>
<evidence type="ECO:0000256" key="5">
    <source>
        <dbReference type="SAM" id="MobiDB-lite"/>
    </source>
</evidence>
<evidence type="ECO:0000256" key="3">
    <source>
        <dbReference type="ARBA" id="ARBA00022989"/>
    </source>
</evidence>
<feature type="transmembrane region" description="Helical" evidence="6">
    <location>
        <begin position="213"/>
        <end position="236"/>
    </location>
</feature>
<evidence type="ECO:0000256" key="2">
    <source>
        <dbReference type="ARBA" id="ARBA00022692"/>
    </source>
</evidence>
<sequence>MGDPGSPPDINVSNGTCYYAEHEETKGNFIACGNVAFGHWPCCQAGDIRLHRCRLQRAGVPLEVSLFHGQEWVAIQLCHAGAGDDDTIWGGCKVDANQTTLEKLPHASCDPYCSSTVLKGASVLPAFASLPNSAGGSIKWTSGFDPTATAAGVKPANATSTTTANSSPTPTTGSSSRGSSITTPPTTTAAPSSTPGTTASSSDESGLTVGAKAGIGVGAAGAVLLIVAVVFLGLLVRRRKQRRNSQNNLETNSAPHHPHPHPHQYDVAPPEQQQQQQDQVMYYNYNLNKTPPPPTTTVRPTLNSQDSQPYVGYKAELSAEEAQQRGPWDQQTGVFKSELAADETTMPRNEIGSSGRHDSIIGGATKGEPPRGGAGGVRRRNSSSGAHGTPGSGGGGGLSPFPSPHPSSAATVHSPYSTYSEVSTLYASSGGGSGGGGTGRWAPPPPTPPQQQQQRHGDHPLNQEWPLPRGHGGSAQRHSFRERQQGRGGTWRSHGYDPS</sequence>
<evidence type="ECO:0000313" key="7">
    <source>
        <dbReference type="EMBL" id="KAK8087180.1"/>
    </source>
</evidence>
<evidence type="ECO:0000256" key="1">
    <source>
        <dbReference type="ARBA" id="ARBA00004167"/>
    </source>
</evidence>
<dbReference type="PANTHER" id="PTHR15549">
    <property type="entry name" value="PAIRED IMMUNOGLOBULIN-LIKE TYPE 2 RECEPTOR"/>
    <property type="match status" value="1"/>
</dbReference>
<feature type="region of interest" description="Disordered" evidence="5">
    <location>
        <begin position="243"/>
        <end position="275"/>
    </location>
</feature>
<evidence type="ECO:0000256" key="6">
    <source>
        <dbReference type="SAM" id="Phobius"/>
    </source>
</evidence>
<feature type="compositionally biased region" description="Polar residues" evidence="5">
    <location>
        <begin position="409"/>
        <end position="427"/>
    </location>
</feature>
<feature type="region of interest" description="Disordered" evidence="5">
    <location>
        <begin position="289"/>
        <end position="308"/>
    </location>
</feature>
<name>A0ABR1WVL2_9PEZI</name>
<feature type="compositionally biased region" description="Low complexity" evidence="5">
    <location>
        <begin position="155"/>
        <end position="202"/>
    </location>
</feature>
<dbReference type="InterPro" id="IPR051694">
    <property type="entry name" value="Immunoregulatory_rcpt-like"/>
</dbReference>
<evidence type="ECO:0000256" key="4">
    <source>
        <dbReference type="ARBA" id="ARBA00023136"/>
    </source>
</evidence>
<keyword evidence="4 6" id="KW-0472">Membrane</keyword>
<evidence type="ECO:0000313" key="8">
    <source>
        <dbReference type="Proteomes" id="UP001480595"/>
    </source>
</evidence>
<dbReference type="PANTHER" id="PTHR15549:SF26">
    <property type="entry name" value="AXIAL BUDDING PATTERN PROTEIN 2-RELATED"/>
    <property type="match status" value="1"/>
</dbReference>
<organism evidence="7 8">
    <name type="scientific">Apiospora phragmitis</name>
    <dbReference type="NCBI Taxonomy" id="2905665"/>
    <lineage>
        <taxon>Eukaryota</taxon>
        <taxon>Fungi</taxon>
        <taxon>Dikarya</taxon>
        <taxon>Ascomycota</taxon>
        <taxon>Pezizomycotina</taxon>
        <taxon>Sordariomycetes</taxon>
        <taxon>Xylariomycetidae</taxon>
        <taxon>Amphisphaeriales</taxon>
        <taxon>Apiosporaceae</taxon>
        <taxon>Apiospora</taxon>
    </lineage>
</organism>
<keyword evidence="2 6" id="KW-0812">Transmembrane</keyword>
<comment type="caution">
    <text evidence="7">The sequence shown here is derived from an EMBL/GenBank/DDBJ whole genome shotgun (WGS) entry which is preliminary data.</text>
</comment>
<dbReference type="GeneID" id="92086626"/>
<reference evidence="7 8" key="1">
    <citation type="submission" date="2023-01" db="EMBL/GenBank/DDBJ databases">
        <title>Analysis of 21 Apiospora genomes using comparative genomics revels a genus with tremendous synthesis potential of carbohydrate active enzymes and secondary metabolites.</title>
        <authorList>
            <person name="Sorensen T."/>
        </authorList>
    </citation>
    <scope>NUCLEOTIDE SEQUENCE [LARGE SCALE GENOMIC DNA]</scope>
    <source>
        <strain evidence="7 8">CBS 135458</strain>
    </source>
</reference>
<accession>A0ABR1WVL2</accession>
<gene>
    <name evidence="7" type="ORF">PG994_002154</name>
</gene>
<feature type="compositionally biased region" description="Gly residues" evidence="5">
    <location>
        <begin position="429"/>
        <end position="439"/>
    </location>
</feature>
<dbReference type="RefSeq" id="XP_066721704.1">
    <property type="nucleotide sequence ID" value="XM_066853563.1"/>
</dbReference>